<name>A0ABS6PQU2_9PSED</name>
<evidence type="ECO:0000313" key="2">
    <source>
        <dbReference type="Proteomes" id="UP000886900"/>
    </source>
</evidence>
<dbReference type="EMBL" id="JAHSTV010000002">
    <property type="protein sequence ID" value="MBV4462416.1"/>
    <property type="molecule type" value="Genomic_DNA"/>
</dbReference>
<sequence>MTTNKPPRRVTPMSHFATDHPVLLIDADVPLRELHNCLSERLSAVLKYLNLMACTSLPDYAEHDINTVTNIARIMVQDVSDVFRVIEQRGFDAPKGQ</sequence>
<evidence type="ECO:0000313" key="1">
    <source>
        <dbReference type="EMBL" id="MBV4462416.1"/>
    </source>
</evidence>
<dbReference type="RefSeq" id="WP_217854538.1">
    <property type="nucleotide sequence ID" value="NZ_JAHSTV010000002.1"/>
</dbReference>
<keyword evidence="2" id="KW-1185">Reference proteome</keyword>
<dbReference type="Proteomes" id="UP000886900">
    <property type="component" value="Unassembled WGS sequence"/>
</dbReference>
<protein>
    <submittedName>
        <fullName evidence="1">Fructose-bisphosphate aldolase</fullName>
    </submittedName>
</protein>
<proteinExistence type="predicted"/>
<comment type="caution">
    <text evidence="1">The sequence shown here is derived from an EMBL/GenBank/DDBJ whole genome shotgun (WGS) entry which is preliminary data.</text>
</comment>
<reference evidence="1" key="1">
    <citation type="submission" date="2021-06" db="EMBL/GenBank/DDBJ databases">
        <title>Updating the genus Pseudomonas: Description of 43 new species and partition of the Pseudomonas putida group.</title>
        <authorList>
            <person name="Girard L."/>
            <person name="Lood C."/>
            <person name="Vandamme P."/>
            <person name="Rokni-Zadeh H."/>
            <person name="Van Noort V."/>
            <person name="Hofte M."/>
            <person name="Lavigne R."/>
            <person name="De Mot R."/>
        </authorList>
    </citation>
    <scope>NUCLEOTIDE SEQUENCE</scope>
    <source>
        <strain evidence="1">SWRI79</strain>
    </source>
</reference>
<gene>
    <name evidence="1" type="ORF">KVG95_03610</name>
</gene>
<accession>A0ABS6PQU2</accession>
<organism evidence="1 2">
    <name type="scientific">Pseudomonas farris</name>
    <dbReference type="NCBI Taxonomy" id="2841207"/>
    <lineage>
        <taxon>Bacteria</taxon>
        <taxon>Pseudomonadati</taxon>
        <taxon>Pseudomonadota</taxon>
        <taxon>Gammaproteobacteria</taxon>
        <taxon>Pseudomonadales</taxon>
        <taxon>Pseudomonadaceae</taxon>
        <taxon>Pseudomonas</taxon>
    </lineage>
</organism>